<dbReference type="InParanoid" id="A0A7M7P9M4"/>
<dbReference type="GO" id="GO:0008203">
    <property type="term" value="P:cholesterol metabolic process"/>
    <property type="evidence" value="ECO:0007669"/>
    <property type="project" value="UniProtKB-KW"/>
</dbReference>
<evidence type="ECO:0000256" key="1">
    <source>
        <dbReference type="ARBA" id="ARBA00001974"/>
    </source>
</evidence>
<dbReference type="SUPFAM" id="SSF53474">
    <property type="entry name" value="alpha/beta-Hydrolases"/>
    <property type="match status" value="1"/>
</dbReference>
<keyword evidence="5" id="KW-0560">Oxidoreductase</keyword>
<evidence type="ECO:0000259" key="17">
    <source>
        <dbReference type="Pfam" id="PF00732"/>
    </source>
</evidence>
<keyword evidence="2" id="KW-0153">Cholesterol metabolism</keyword>
<dbReference type="GO" id="GO:0050660">
    <property type="term" value="F:flavin adenine dinucleotide binding"/>
    <property type="evidence" value="ECO:0007669"/>
    <property type="project" value="InterPro"/>
</dbReference>
<dbReference type="KEGG" id="spu:592399"/>
<dbReference type="GeneID" id="592399"/>
<evidence type="ECO:0000256" key="10">
    <source>
        <dbReference type="ARBA" id="ARBA00038856"/>
    </source>
</evidence>
<dbReference type="InterPro" id="IPR052542">
    <property type="entry name" value="Cholesterol_Oxidase"/>
</dbReference>
<keyword evidence="6" id="KW-0443">Lipid metabolism</keyword>
<dbReference type="InterPro" id="IPR000172">
    <property type="entry name" value="GMC_OxRdtase_N"/>
</dbReference>
<dbReference type="RefSeq" id="XP_030848108.1">
    <property type="nucleotide sequence ID" value="XM_030992248.1"/>
</dbReference>
<dbReference type="EC" id="5.3.3.1" evidence="10"/>
<dbReference type="Pfam" id="PF00890">
    <property type="entry name" value="FAD_binding_2"/>
    <property type="match status" value="1"/>
</dbReference>
<evidence type="ECO:0000256" key="15">
    <source>
        <dbReference type="SAM" id="MobiDB-lite"/>
    </source>
</evidence>
<evidence type="ECO:0000259" key="19">
    <source>
        <dbReference type="Pfam" id="PF05199"/>
    </source>
</evidence>
<protein>
    <recommendedName>
        <fullName evidence="13">Cholesterol oxidase</fullName>
        <ecNumber evidence="12">1.1.3.6</ecNumber>
        <ecNumber evidence="10">5.3.3.1</ecNumber>
    </recommendedName>
    <alternativeName>
        <fullName evidence="14">Cholesterol isomerase</fullName>
    </alternativeName>
</protein>
<comment type="cofactor">
    <cofactor evidence="1">
        <name>FAD</name>
        <dbReference type="ChEBI" id="CHEBI:57692"/>
    </cofactor>
</comment>
<evidence type="ECO:0000256" key="9">
    <source>
        <dbReference type="ARBA" id="ARBA00023235"/>
    </source>
</evidence>
<reference evidence="21" key="1">
    <citation type="submission" date="2015-02" db="EMBL/GenBank/DDBJ databases">
        <title>Genome sequencing for Strongylocentrotus purpuratus.</title>
        <authorList>
            <person name="Murali S."/>
            <person name="Liu Y."/>
            <person name="Vee V."/>
            <person name="English A."/>
            <person name="Wang M."/>
            <person name="Skinner E."/>
            <person name="Han Y."/>
            <person name="Muzny D.M."/>
            <person name="Worley K.C."/>
            <person name="Gibbs R.A."/>
        </authorList>
    </citation>
    <scope>NUCLEOTIDE SEQUENCE</scope>
</reference>
<evidence type="ECO:0000256" key="3">
    <source>
        <dbReference type="ARBA" id="ARBA00022630"/>
    </source>
</evidence>
<dbReference type="InterPro" id="IPR029058">
    <property type="entry name" value="AB_hydrolase_fold"/>
</dbReference>
<dbReference type="OrthoDB" id="9974421at2759"/>
<evidence type="ECO:0000256" key="6">
    <source>
        <dbReference type="ARBA" id="ARBA00023098"/>
    </source>
</evidence>
<evidence type="ECO:0000256" key="11">
    <source>
        <dbReference type="ARBA" id="ARBA00049645"/>
    </source>
</evidence>
<dbReference type="InterPro" id="IPR003953">
    <property type="entry name" value="FAD-dep_OxRdtase_2_FAD-bd"/>
</dbReference>
<feature type="domain" description="Glucose-methanol-choline oxidoreductase C-terminal" evidence="19">
    <location>
        <begin position="474"/>
        <end position="583"/>
    </location>
</feature>
<keyword evidence="7" id="KW-1207">Sterol metabolism</keyword>
<keyword evidence="3" id="KW-0285">Flavoprotein</keyword>
<dbReference type="PANTHER" id="PTHR47470">
    <property type="entry name" value="CHOLESTEROL OXIDASE"/>
    <property type="match status" value="1"/>
</dbReference>
<dbReference type="Gene3D" id="3.50.50.60">
    <property type="entry name" value="FAD/NAD(P)-binding domain"/>
    <property type="match status" value="3"/>
</dbReference>
<evidence type="ECO:0000256" key="7">
    <source>
        <dbReference type="ARBA" id="ARBA00023166"/>
    </source>
</evidence>
<dbReference type="Pfam" id="PF00732">
    <property type="entry name" value="GMC_oxred_N"/>
    <property type="match status" value="1"/>
</dbReference>
<evidence type="ECO:0000256" key="14">
    <source>
        <dbReference type="ARBA" id="ARBA00049778"/>
    </source>
</evidence>
<comment type="pathway">
    <text evidence="11">Steroid metabolism; cholesterol degradation.</text>
</comment>
<proteinExistence type="predicted"/>
<dbReference type="InterPro" id="IPR000073">
    <property type="entry name" value="AB_hydrolase_1"/>
</dbReference>
<dbReference type="SUPFAM" id="SSF51905">
    <property type="entry name" value="FAD/NAD(P)-binding domain"/>
    <property type="match status" value="1"/>
</dbReference>
<dbReference type="GO" id="GO:0016995">
    <property type="term" value="F:cholesterol oxidase activity"/>
    <property type="evidence" value="ECO:0007669"/>
    <property type="project" value="UniProtKB-EC"/>
</dbReference>
<dbReference type="Gene3D" id="3.40.50.1820">
    <property type="entry name" value="alpha/beta hydrolase"/>
    <property type="match status" value="1"/>
</dbReference>
<feature type="domain" description="Glucose-methanol-choline oxidoreductase N-terminal" evidence="17">
    <location>
        <begin position="118"/>
        <end position="330"/>
    </location>
</feature>
<dbReference type="Pfam" id="PF00561">
    <property type="entry name" value="Abhydrolase_1"/>
    <property type="match status" value="1"/>
</dbReference>
<evidence type="ECO:0000259" key="16">
    <source>
        <dbReference type="Pfam" id="PF00561"/>
    </source>
</evidence>
<reference evidence="20" key="2">
    <citation type="submission" date="2021-01" db="UniProtKB">
        <authorList>
            <consortium name="EnsemblMetazoa"/>
        </authorList>
    </citation>
    <scope>IDENTIFICATION</scope>
</reference>
<evidence type="ECO:0000259" key="18">
    <source>
        <dbReference type="Pfam" id="PF00890"/>
    </source>
</evidence>
<evidence type="ECO:0000256" key="2">
    <source>
        <dbReference type="ARBA" id="ARBA00022548"/>
    </source>
</evidence>
<dbReference type="EC" id="1.1.3.6" evidence="12"/>
<dbReference type="EnsemblMetazoa" id="XM_030992247">
    <property type="protein sequence ID" value="XP_030848107"/>
    <property type="gene ID" value="LOC592399"/>
</dbReference>
<evidence type="ECO:0000256" key="8">
    <source>
        <dbReference type="ARBA" id="ARBA00023221"/>
    </source>
</evidence>
<evidence type="ECO:0000256" key="5">
    <source>
        <dbReference type="ARBA" id="ARBA00023002"/>
    </source>
</evidence>
<dbReference type="AlphaFoldDB" id="A0A7M7P9M4"/>
<keyword evidence="4" id="KW-0274">FAD</keyword>
<accession>A0A7M7P9M4</accession>
<evidence type="ECO:0000313" key="21">
    <source>
        <dbReference type="Proteomes" id="UP000007110"/>
    </source>
</evidence>
<sequence length="1188" mass="131600">MANLQRNGREPKRGAATKGTAPTPNKKYDYSTYRLSSPLTEIKSEYDVVVIGSGYGASIAASRCARAGQSVCVLEKGKEWWPGDFPESELKSVNELQVTRPGHKSVFGKETGLFDMVVGADVSVLQGCGLGGTSLINANVALECDKRVMDDERWPKEIREDLAMLYGDDRQHVFDMLKPERYPTDFPELAKMKAMKLGAARLIRDIEDLSVPDVYSSVPLYVNFKHAEKNDFGIPQPACNGCGNCVGGCNVGAKNTLNFNYLPDARTFGADIFTQTKVKAVLREESKGMWKVFYEELVQDVFHVVEQTVRAKIVIFGAGSLGSTNILMNSEQRGLQLSDRLGEGFTTNGDALNFSYNTAHKVKCVGVKTKDVKPGHGPGPCIASVIDMRLPSAPLDDGYVLEDGTPPVAWEAPLKILLKTTPGLKLSHGKNTREALRAISGKSIKHTLSVLSMSHDSADGRLIRDKASGRVTVDFPMVGGGANFEKMFEGSKELTAALEGHHIANPFWKGMLSELRNTKGVITVHPLGGCCMAESGKDGVVNHAGQVFVGNFDNVYPGLLVVDGAIMPRSLGVNPTLTIAMVAERCIRLLAYREGWSIDYPSRRNIATVYRKTKPGFRFTEKMSGKLIVDGEKIPISFQLTIESKDIYHMLKLDPTHRAGIYGIVSCDALSKTPLTVSDGIFQLLADSEDKVETKEMVYKMTLTNHEGEVFYFKGEKCIQKNRALETGLTDTTHMTFTVTKGSGTSVETVGEGKLKLKIRDFMRQLTTIEVTNCHNAIERLRWKTRFCKFFAGSLWEVYGILSPSTTPFDPDAPPRERRLLKMDQDKIVPMKLPAGDGIPLILTRYRGGEKGPILLLHGLGVSSRIFTIDTVNKNMVEYLVEKGFDVWSLDMRFSISLPSHKDGCTVIDAAEFDVPVAIDLILQTTKVSSVQVFGHCMGSLVIFASLLGGFVAKEKISSIVSSQLGFVIKPTAASTTGPNFIGDGVDAYTDTNENWMGRVFNVVSDRYASFVTSANEHCDSHVCHRVTFLYRPSWQHENLNKSTHDTLHEWNGFTNKDLFKHLSKCANKKMLCNRDGDKPLIPKFDSKNYLENPEYQEAMSRLDVPILFFTGERNSRWDKKSIQRSHQRCLESHPDQHYACLMVPSYNHSDSIVGKNAENDVFPLFLPFLEKYSIPHDMSDGTSLSSL</sequence>
<dbReference type="Proteomes" id="UP000007110">
    <property type="component" value="Unassembled WGS sequence"/>
</dbReference>
<evidence type="ECO:0000256" key="4">
    <source>
        <dbReference type="ARBA" id="ARBA00022827"/>
    </source>
</evidence>
<dbReference type="PANTHER" id="PTHR47470:SF1">
    <property type="entry name" value="FAD-DEPENDENT OXIDOREDUCTASE 2 FAD BINDING DOMAIN-CONTAINING PROTEIN"/>
    <property type="match status" value="1"/>
</dbReference>
<keyword evidence="21" id="KW-1185">Reference proteome</keyword>
<feature type="domain" description="AB hydrolase-1" evidence="16">
    <location>
        <begin position="853"/>
        <end position="964"/>
    </location>
</feature>
<dbReference type="RefSeq" id="XP_030848107.1">
    <property type="nucleotide sequence ID" value="XM_030992247.1"/>
</dbReference>
<name>A0A7M7P9M4_STRPU</name>
<feature type="domain" description="FAD-dependent oxidoreductase 2 FAD-binding" evidence="18">
    <location>
        <begin position="47"/>
        <end position="79"/>
    </location>
</feature>
<dbReference type="InterPro" id="IPR036188">
    <property type="entry name" value="FAD/NAD-bd_sf"/>
</dbReference>
<organism evidence="20 21">
    <name type="scientific">Strongylocentrotus purpuratus</name>
    <name type="common">Purple sea urchin</name>
    <dbReference type="NCBI Taxonomy" id="7668"/>
    <lineage>
        <taxon>Eukaryota</taxon>
        <taxon>Metazoa</taxon>
        <taxon>Echinodermata</taxon>
        <taxon>Eleutherozoa</taxon>
        <taxon>Echinozoa</taxon>
        <taxon>Echinoidea</taxon>
        <taxon>Euechinoidea</taxon>
        <taxon>Echinacea</taxon>
        <taxon>Camarodonta</taxon>
        <taxon>Echinidea</taxon>
        <taxon>Strongylocentrotidae</taxon>
        <taxon>Strongylocentrotus</taxon>
    </lineage>
</organism>
<dbReference type="GO" id="GO:0004769">
    <property type="term" value="F:steroid Delta-isomerase activity"/>
    <property type="evidence" value="ECO:0007669"/>
    <property type="project" value="UniProtKB-EC"/>
</dbReference>
<evidence type="ECO:0000256" key="13">
    <source>
        <dbReference type="ARBA" id="ARBA00049744"/>
    </source>
</evidence>
<dbReference type="EnsemblMetazoa" id="XM_030992248">
    <property type="protein sequence ID" value="XP_030848108"/>
    <property type="gene ID" value="LOC592399"/>
</dbReference>
<feature type="region of interest" description="Disordered" evidence="15">
    <location>
        <begin position="1"/>
        <end position="27"/>
    </location>
</feature>
<keyword evidence="9" id="KW-0413">Isomerase</keyword>
<dbReference type="InterPro" id="IPR007867">
    <property type="entry name" value="GMC_OxRtase_C"/>
</dbReference>
<evidence type="ECO:0000313" key="20">
    <source>
        <dbReference type="EnsemblMetazoa" id="XP_030848107"/>
    </source>
</evidence>
<evidence type="ECO:0000256" key="12">
    <source>
        <dbReference type="ARBA" id="ARBA00049723"/>
    </source>
</evidence>
<keyword evidence="8" id="KW-0753">Steroid metabolism</keyword>
<dbReference type="Pfam" id="PF05199">
    <property type="entry name" value="GMC_oxred_C"/>
    <property type="match status" value="1"/>
</dbReference>